<accession>A0A6A6SZV5</accession>
<evidence type="ECO:0000313" key="2">
    <source>
        <dbReference type="EMBL" id="KAF2651814.1"/>
    </source>
</evidence>
<dbReference type="PANTHER" id="PTHR45681">
    <property type="entry name" value="POLYKETIDE SYNTHASE 44-RELATED"/>
    <property type="match status" value="1"/>
</dbReference>
<dbReference type="GO" id="GO:0016740">
    <property type="term" value="F:transferase activity"/>
    <property type="evidence" value="ECO:0007669"/>
    <property type="project" value="UniProtKB-KW"/>
</dbReference>
<dbReference type="InterPro" id="IPR029063">
    <property type="entry name" value="SAM-dependent_MTases_sf"/>
</dbReference>
<proteinExistence type="predicted"/>
<dbReference type="Proteomes" id="UP000799324">
    <property type="component" value="Unassembled WGS sequence"/>
</dbReference>
<dbReference type="SUPFAM" id="SSF53335">
    <property type="entry name" value="S-adenosyl-L-methionine-dependent methyltransferases"/>
    <property type="match status" value="1"/>
</dbReference>
<dbReference type="Gene3D" id="3.40.50.150">
    <property type="entry name" value="Vaccinia Virus protein VP39"/>
    <property type="match status" value="1"/>
</dbReference>
<protein>
    <recommendedName>
        <fullName evidence="4">Methyltransferase type 12 domain-containing protein</fullName>
    </recommendedName>
</protein>
<keyword evidence="1" id="KW-0808">Transferase</keyword>
<name>A0A6A6SZV5_9PLEO</name>
<keyword evidence="3" id="KW-1185">Reference proteome</keyword>
<evidence type="ECO:0000313" key="3">
    <source>
        <dbReference type="Proteomes" id="UP000799324"/>
    </source>
</evidence>
<evidence type="ECO:0008006" key="4">
    <source>
        <dbReference type="Google" id="ProtNLM"/>
    </source>
</evidence>
<sequence length="239" mass="27259">MKERLEVFTRGFDVMTFIKSVSHYKPNLRVLEIGSSHIAKSKLILEELSRDGRQLYSKYTFTARGIIPSQAQTAKHVNIQYSILDLEKDPLEQGFEAGQYDLIVARNVLDRDTDVHASLTNMRELLSFDGYLLFEARSSGSGWLDYIFGSGEEWRYGIEGLMDDDFTRAGLSVADNVVLDLVSPHHVNIGVIAKHLLSENTSKRASLLVWHDCEDVKHITQSWKHLDMRCLDALFRIVL</sequence>
<gene>
    <name evidence="2" type="ORF">K491DRAFT_606161</name>
</gene>
<dbReference type="EMBL" id="MU004416">
    <property type="protein sequence ID" value="KAF2651814.1"/>
    <property type="molecule type" value="Genomic_DNA"/>
</dbReference>
<reference evidence="2" key="1">
    <citation type="journal article" date="2020" name="Stud. Mycol.">
        <title>101 Dothideomycetes genomes: a test case for predicting lifestyles and emergence of pathogens.</title>
        <authorList>
            <person name="Haridas S."/>
            <person name="Albert R."/>
            <person name="Binder M."/>
            <person name="Bloem J."/>
            <person name="Labutti K."/>
            <person name="Salamov A."/>
            <person name="Andreopoulos B."/>
            <person name="Baker S."/>
            <person name="Barry K."/>
            <person name="Bills G."/>
            <person name="Bluhm B."/>
            <person name="Cannon C."/>
            <person name="Castanera R."/>
            <person name="Culley D."/>
            <person name="Daum C."/>
            <person name="Ezra D."/>
            <person name="Gonzalez J."/>
            <person name="Henrissat B."/>
            <person name="Kuo A."/>
            <person name="Liang C."/>
            <person name="Lipzen A."/>
            <person name="Lutzoni F."/>
            <person name="Magnuson J."/>
            <person name="Mondo S."/>
            <person name="Nolan M."/>
            <person name="Ohm R."/>
            <person name="Pangilinan J."/>
            <person name="Park H.-J."/>
            <person name="Ramirez L."/>
            <person name="Alfaro M."/>
            <person name="Sun H."/>
            <person name="Tritt A."/>
            <person name="Yoshinaga Y."/>
            <person name="Zwiers L.-H."/>
            <person name="Turgeon B."/>
            <person name="Goodwin S."/>
            <person name="Spatafora J."/>
            <person name="Crous P."/>
            <person name="Grigoriev I."/>
        </authorList>
    </citation>
    <scope>NUCLEOTIDE SEQUENCE</scope>
    <source>
        <strain evidence="2">CBS 122681</strain>
    </source>
</reference>
<dbReference type="PANTHER" id="PTHR45681:SF6">
    <property type="entry name" value="POLYKETIDE SYNTHASE 37"/>
    <property type="match status" value="1"/>
</dbReference>
<dbReference type="OrthoDB" id="3799138at2759"/>
<dbReference type="InterPro" id="IPR050444">
    <property type="entry name" value="Polyketide_Synthase"/>
</dbReference>
<dbReference type="AlphaFoldDB" id="A0A6A6SZV5"/>
<organism evidence="2 3">
    <name type="scientific">Lophiostoma macrostomum CBS 122681</name>
    <dbReference type="NCBI Taxonomy" id="1314788"/>
    <lineage>
        <taxon>Eukaryota</taxon>
        <taxon>Fungi</taxon>
        <taxon>Dikarya</taxon>
        <taxon>Ascomycota</taxon>
        <taxon>Pezizomycotina</taxon>
        <taxon>Dothideomycetes</taxon>
        <taxon>Pleosporomycetidae</taxon>
        <taxon>Pleosporales</taxon>
        <taxon>Lophiostomataceae</taxon>
        <taxon>Lophiostoma</taxon>
    </lineage>
</organism>
<evidence type="ECO:0000256" key="1">
    <source>
        <dbReference type="ARBA" id="ARBA00022679"/>
    </source>
</evidence>